<dbReference type="SUPFAM" id="SSF88713">
    <property type="entry name" value="Glycoside hydrolase/deacetylase"/>
    <property type="match status" value="1"/>
</dbReference>
<keyword evidence="1" id="KW-0472">Membrane</keyword>
<dbReference type="GO" id="GO:0016810">
    <property type="term" value="F:hydrolase activity, acting on carbon-nitrogen (but not peptide) bonds"/>
    <property type="evidence" value="ECO:0007669"/>
    <property type="project" value="InterPro"/>
</dbReference>
<organism evidence="3">
    <name type="scientific">Oceaniferula spumae</name>
    <dbReference type="NCBI Taxonomy" id="2979115"/>
    <lineage>
        <taxon>Bacteria</taxon>
        <taxon>Pseudomonadati</taxon>
        <taxon>Verrucomicrobiota</taxon>
        <taxon>Verrucomicrobiia</taxon>
        <taxon>Verrucomicrobiales</taxon>
        <taxon>Verrucomicrobiaceae</taxon>
        <taxon>Oceaniferula</taxon>
    </lineage>
</organism>
<dbReference type="CDD" id="cd10917">
    <property type="entry name" value="CE4_NodB_like_6s_7s"/>
    <property type="match status" value="1"/>
</dbReference>
<feature type="domain" description="NodB homology" evidence="2">
    <location>
        <begin position="64"/>
        <end position="243"/>
    </location>
</feature>
<evidence type="ECO:0000256" key="1">
    <source>
        <dbReference type="SAM" id="Phobius"/>
    </source>
</evidence>
<name>A0AAT9FP55_9BACT</name>
<evidence type="ECO:0000259" key="2">
    <source>
        <dbReference type="PROSITE" id="PS51677"/>
    </source>
</evidence>
<dbReference type="PROSITE" id="PS51677">
    <property type="entry name" value="NODB"/>
    <property type="match status" value="1"/>
</dbReference>
<sequence>MIAANIVRLALMVVLYLAGIGLMLSGHFWLGTGLHVLLVTPILWGTLNPNSSLFGALQRTVPSNKIWLTLDDGPDPVDTPAVLELLRERGVKATFFVIGEKADQHPDLIRQIVAEGHQLANHTHSHPQGTFWCLGPVRTFREISRCQSSIKTITGNAPTIFRAPVGHHNIFVHPVLRRFGMRLVGWTSRGLDGVSTDLEDIVERLHKTMAPGTIVLAHESTPVAREVVEAILDRASDKGWKFIDPLQPTEAGE</sequence>
<reference evidence="3" key="1">
    <citation type="submission" date="2024-07" db="EMBL/GenBank/DDBJ databases">
        <title>Complete genome sequence of Verrucomicrobiaceae bacterium NT6N.</title>
        <authorList>
            <person name="Huang C."/>
            <person name="Takami H."/>
            <person name="Hamasaki K."/>
        </authorList>
    </citation>
    <scope>NUCLEOTIDE SEQUENCE</scope>
    <source>
        <strain evidence="3">NT6N</strain>
    </source>
</reference>
<dbReference type="EMBL" id="AP026866">
    <property type="protein sequence ID" value="BDS07779.1"/>
    <property type="molecule type" value="Genomic_DNA"/>
</dbReference>
<keyword evidence="1" id="KW-1133">Transmembrane helix</keyword>
<evidence type="ECO:0000313" key="3">
    <source>
        <dbReference type="EMBL" id="BDS07779.1"/>
    </source>
</evidence>
<dbReference type="AlphaFoldDB" id="A0AAT9FP55"/>
<proteinExistence type="predicted"/>
<dbReference type="KEGG" id="osu:NT6N_28190"/>
<accession>A0AAT9FP55</accession>
<dbReference type="InterPro" id="IPR002509">
    <property type="entry name" value="NODB_dom"/>
</dbReference>
<dbReference type="Pfam" id="PF01522">
    <property type="entry name" value="Polysacc_deac_1"/>
    <property type="match status" value="1"/>
</dbReference>
<dbReference type="Gene3D" id="3.20.20.370">
    <property type="entry name" value="Glycoside hydrolase/deacetylase"/>
    <property type="match status" value="1"/>
</dbReference>
<keyword evidence="1" id="KW-0812">Transmembrane</keyword>
<feature type="transmembrane region" description="Helical" evidence="1">
    <location>
        <begin position="9"/>
        <end position="30"/>
    </location>
</feature>
<protein>
    <submittedName>
        <fullName evidence="3">Acetylxylan esterase</fullName>
    </submittedName>
</protein>
<dbReference type="PANTHER" id="PTHR10587:SF137">
    <property type="entry name" value="4-DEOXY-4-FORMAMIDO-L-ARABINOSE-PHOSPHOUNDECAPRENOL DEFORMYLASE ARND-RELATED"/>
    <property type="match status" value="1"/>
</dbReference>
<dbReference type="InterPro" id="IPR011330">
    <property type="entry name" value="Glyco_hydro/deAcase_b/a-brl"/>
</dbReference>
<dbReference type="GO" id="GO:0005975">
    <property type="term" value="P:carbohydrate metabolic process"/>
    <property type="evidence" value="ECO:0007669"/>
    <property type="project" value="InterPro"/>
</dbReference>
<gene>
    <name evidence="3" type="primary">nodB</name>
    <name evidence="3" type="ORF">NT6N_28190</name>
</gene>
<dbReference type="PANTHER" id="PTHR10587">
    <property type="entry name" value="GLYCOSYL TRANSFERASE-RELATED"/>
    <property type="match status" value="1"/>
</dbReference>
<dbReference type="InterPro" id="IPR050248">
    <property type="entry name" value="Polysacc_deacetylase_ArnD"/>
</dbReference>